<accession>A0AAJ1T2C9</accession>
<dbReference type="AlphaFoldDB" id="A0AAJ1T2C9"/>
<dbReference type="NCBIfam" id="TIGR02357">
    <property type="entry name" value="ECF_ThiT_YuaJ"/>
    <property type="match status" value="1"/>
</dbReference>
<proteinExistence type="predicted"/>
<feature type="transmembrane region" description="Helical" evidence="1">
    <location>
        <begin position="161"/>
        <end position="180"/>
    </location>
</feature>
<keyword evidence="1" id="KW-1133">Transmembrane helix</keyword>
<dbReference type="Pfam" id="PF09515">
    <property type="entry name" value="Thia_YuaJ"/>
    <property type="match status" value="1"/>
</dbReference>
<feature type="transmembrane region" description="Helical" evidence="1">
    <location>
        <begin position="12"/>
        <end position="28"/>
    </location>
</feature>
<keyword evidence="3" id="KW-1185">Reference proteome</keyword>
<organism evidence="2 3">
    <name type="scientific">Oikeobacillus pervagus</name>
    <dbReference type="NCBI Taxonomy" id="1325931"/>
    <lineage>
        <taxon>Bacteria</taxon>
        <taxon>Bacillati</taxon>
        <taxon>Bacillota</taxon>
        <taxon>Bacilli</taxon>
        <taxon>Bacillales</taxon>
        <taxon>Bacillaceae</taxon>
        <taxon>Oikeobacillus</taxon>
    </lineage>
</organism>
<dbReference type="EMBL" id="JAUSUC010000021">
    <property type="protein sequence ID" value="MDQ0215527.1"/>
    <property type="molecule type" value="Genomic_DNA"/>
</dbReference>
<dbReference type="RefSeq" id="WP_307257531.1">
    <property type="nucleotide sequence ID" value="NZ_JAUSUC010000021.1"/>
</dbReference>
<evidence type="ECO:0000313" key="3">
    <source>
        <dbReference type="Proteomes" id="UP001237207"/>
    </source>
</evidence>
<dbReference type="InterPro" id="IPR012651">
    <property type="entry name" value="Thia_Transptr_ThiT"/>
</dbReference>
<gene>
    <name evidence="2" type="ORF">J2S13_001945</name>
</gene>
<evidence type="ECO:0000313" key="2">
    <source>
        <dbReference type="EMBL" id="MDQ0215527.1"/>
    </source>
</evidence>
<keyword evidence="1" id="KW-0472">Membrane</keyword>
<keyword evidence="1" id="KW-0812">Transmembrane</keyword>
<sequence length="186" mass="20687">MRNSNLQGMIEAAIFAAFAFVLDLLPSIDITPAISISFAMVPIFIIAFRWGFKMSFFSGLLWGILQLLLGDAWVVTPIQVIMEYFIAFAFIGFAGLLMPQIQRDLNDNKKGKAFAWMVLATLIGSFARYVWHYIAGVIFFGEYAPEGVSPSWYSLTVNGPAMLLNFLLCAAVLILLVSTAPRLMKK</sequence>
<comment type="caution">
    <text evidence="2">The sequence shown here is derived from an EMBL/GenBank/DDBJ whole genome shotgun (WGS) entry which is preliminary data.</text>
</comment>
<reference evidence="2" key="1">
    <citation type="submission" date="2023-07" db="EMBL/GenBank/DDBJ databases">
        <title>Genomic Encyclopedia of Type Strains, Phase IV (KMG-IV): sequencing the most valuable type-strain genomes for metagenomic binning, comparative biology and taxonomic classification.</title>
        <authorList>
            <person name="Goeker M."/>
        </authorList>
    </citation>
    <scope>NUCLEOTIDE SEQUENCE</scope>
    <source>
        <strain evidence="2">DSM 23947</strain>
    </source>
</reference>
<dbReference type="GO" id="GO:0015234">
    <property type="term" value="F:thiamine transmembrane transporter activity"/>
    <property type="evidence" value="ECO:0007669"/>
    <property type="project" value="InterPro"/>
</dbReference>
<dbReference type="Proteomes" id="UP001237207">
    <property type="component" value="Unassembled WGS sequence"/>
</dbReference>
<dbReference type="Gene3D" id="1.10.1760.20">
    <property type="match status" value="1"/>
</dbReference>
<name>A0AAJ1T2C9_9BACI</name>
<feature type="transmembrane region" description="Helical" evidence="1">
    <location>
        <begin position="34"/>
        <end position="52"/>
    </location>
</feature>
<protein>
    <submittedName>
        <fullName evidence="2">Thiamine transporter</fullName>
    </submittedName>
</protein>
<feature type="transmembrane region" description="Helical" evidence="1">
    <location>
        <begin position="84"/>
        <end position="101"/>
    </location>
</feature>
<feature type="transmembrane region" description="Helical" evidence="1">
    <location>
        <begin position="59"/>
        <end position="78"/>
    </location>
</feature>
<evidence type="ECO:0000256" key="1">
    <source>
        <dbReference type="SAM" id="Phobius"/>
    </source>
</evidence>
<feature type="transmembrane region" description="Helical" evidence="1">
    <location>
        <begin position="113"/>
        <end position="141"/>
    </location>
</feature>
<dbReference type="GO" id="GO:0005886">
    <property type="term" value="C:plasma membrane"/>
    <property type="evidence" value="ECO:0007669"/>
    <property type="project" value="InterPro"/>
</dbReference>